<sequence>MLSKKILSYKTKALVKKSKVARNSVSYEQAKSIGIVFTIDDLAKHETIKQLVRRLEKDGKKVQALAFLPKGKENFEFLFDFFTDKDVTMWGNFTADQVHSFVEKPFDYLFYLDQKSNPLITNILAMSKAKCRIGKFNEVNNQLCELMIQTQNGSSIQHLAEEMYKYTKILS</sequence>
<dbReference type="EMBL" id="SMLW01000459">
    <property type="protein sequence ID" value="MTI24848.1"/>
    <property type="molecule type" value="Genomic_DNA"/>
</dbReference>
<reference evidence="1 2" key="1">
    <citation type="submission" date="2019-02" db="EMBL/GenBank/DDBJ databases">
        <authorList>
            <person name="Goldberg S.R."/>
            <person name="Haltli B.A."/>
            <person name="Correa H."/>
            <person name="Russell K.G."/>
        </authorList>
    </citation>
    <scope>NUCLEOTIDE SEQUENCE [LARGE SCALE GENOMIC DNA]</scope>
    <source>
        <strain evidence="1 2">JCM 16186</strain>
    </source>
</reference>
<comment type="caution">
    <text evidence="1">The sequence shown here is derived from an EMBL/GenBank/DDBJ whole genome shotgun (WGS) entry which is preliminary data.</text>
</comment>
<dbReference type="Pfam" id="PF21857">
    <property type="entry name" value="DUF6913"/>
    <property type="match status" value="1"/>
</dbReference>
<gene>
    <name evidence="1" type="ORF">E1163_07840</name>
</gene>
<protein>
    <submittedName>
        <fullName evidence="1">Uncharacterized protein</fullName>
    </submittedName>
</protein>
<evidence type="ECO:0000313" key="1">
    <source>
        <dbReference type="EMBL" id="MTI24848.1"/>
    </source>
</evidence>
<organism evidence="1 2">
    <name type="scientific">Fulvivirga kasyanovii</name>
    <dbReference type="NCBI Taxonomy" id="396812"/>
    <lineage>
        <taxon>Bacteria</taxon>
        <taxon>Pseudomonadati</taxon>
        <taxon>Bacteroidota</taxon>
        <taxon>Cytophagia</taxon>
        <taxon>Cytophagales</taxon>
        <taxon>Fulvivirgaceae</taxon>
        <taxon>Fulvivirga</taxon>
    </lineage>
</organism>
<dbReference type="InterPro" id="IPR054207">
    <property type="entry name" value="DUF6913"/>
</dbReference>
<keyword evidence="2" id="KW-1185">Reference proteome</keyword>
<name>A0ABW9RL73_9BACT</name>
<evidence type="ECO:0000313" key="2">
    <source>
        <dbReference type="Proteomes" id="UP000798808"/>
    </source>
</evidence>
<proteinExistence type="predicted"/>
<dbReference type="RefSeq" id="WP_155170886.1">
    <property type="nucleotide sequence ID" value="NZ_BAAAFL010000022.1"/>
</dbReference>
<accession>A0ABW9RL73</accession>
<dbReference type="Proteomes" id="UP000798808">
    <property type="component" value="Unassembled WGS sequence"/>
</dbReference>